<evidence type="ECO:0000256" key="1">
    <source>
        <dbReference type="ARBA" id="ARBA00022741"/>
    </source>
</evidence>
<organism evidence="6 7">
    <name type="scientific">Lampropedia puyangensis</name>
    <dbReference type="NCBI Taxonomy" id="1330072"/>
    <lineage>
        <taxon>Bacteria</taxon>
        <taxon>Pseudomonadati</taxon>
        <taxon>Pseudomonadota</taxon>
        <taxon>Betaproteobacteria</taxon>
        <taxon>Burkholderiales</taxon>
        <taxon>Comamonadaceae</taxon>
        <taxon>Lampropedia</taxon>
    </lineage>
</organism>
<dbReference type="SUPFAM" id="SSF52540">
    <property type="entry name" value="P-loop containing nucleoside triphosphate hydrolases"/>
    <property type="match status" value="1"/>
</dbReference>
<keyword evidence="1" id="KW-0547">Nucleotide-binding</keyword>
<evidence type="ECO:0000313" key="6">
    <source>
        <dbReference type="EMBL" id="THT99888.1"/>
    </source>
</evidence>
<dbReference type="OrthoDB" id="9757917at2"/>
<dbReference type="Proteomes" id="UP000308917">
    <property type="component" value="Unassembled WGS sequence"/>
</dbReference>
<dbReference type="GO" id="GO:0043139">
    <property type="term" value="F:5'-3' DNA helicase activity"/>
    <property type="evidence" value="ECO:0007669"/>
    <property type="project" value="TreeGrafter"/>
</dbReference>
<dbReference type="Pfam" id="PF13604">
    <property type="entry name" value="AAA_30"/>
    <property type="match status" value="1"/>
</dbReference>
<evidence type="ECO:0000259" key="5">
    <source>
        <dbReference type="Pfam" id="PF13087"/>
    </source>
</evidence>
<keyword evidence="4" id="KW-0067">ATP-binding</keyword>
<keyword evidence="3 6" id="KW-0347">Helicase</keyword>
<accession>A0A4S8EZ32</accession>
<proteinExistence type="predicted"/>
<dbReference type="InterPro" id="IPR041679">
    <property type="entry name" value="DNA2/NAM7-like_C"/>
</dbReference>
<gene>
    <name evidence="6" type="ORF">E9531_11160</name>
</gene>
<evidence type="ECO:0000256" key="4">
    <source>
        <dbReference type="ARBA" id="ARBA00022840"/>
    </source>
</evidence>
<dbReference type="PANTHER" id="PTHR43788:SF8">
    <property type="entry name" value="DNA-BINDING PROTEIN SMUBP-2"/>
    <property type="match status" value="1"/>
</dbReference>
<dbReference type="GO" id="GO:0016787">
    <property type="term" value="F:hydrolase activity"/>
    <property type="evidence" value="ECO:0007669"/>
    <property type="project" value="UniProtKB-KW"/>
</dbReference>
<dbReference type="InterPro" id="IPR027417">
    <property type="entry name" value="P-loop_NTPase"/>
</dbReference>
<keyword evidence="2" id="KW-0378">Hydrolase</keyword>
<dbReference type="CDD" id="cd18808">
    <property type="entry name" value="SF1_C_Upf1"/>
    <property type="match status" value="1"/>
</dbReference>
<dbReference type="PANTHER" id="PTHR43788">
    <property type="entry name" value="DNA2/NAM7 HELICASE FAMILY MEMBER"/>
    <property type="match status" value="1"/>
</dbReference>
<evidence type="ECO:0000256" key="2">
    <source>
        <dbReference type="ARBA" id="ARBA00022801"/>
    </source>
</evidence>
<name>A0A4S8EZ32_9BURK</name>
<dbReference type="EMBL" id="STFG01000012">
    <property type="protein sequence ID" value="THT99888.1"/>
    <property type="molecule type" value="Genomic_DNA"/>
</dbReference>
<feature type="domain" description="DNA2/NAM7 helicase-like C-terminal" evidence="5">
    <location>
        <begin position="353"/>
        <end position="547"/>
    </location>
</feature>
<reference evidence="6 7" key="1">
    <citation type="journal article" date="2015" name="Antonie Van Leeuwenhoek">
        <title>Lampropedia puyangensis sp. nov., isolated from symptomatic bark of Populus ? euramericana canker and emended description of Lampropedia hyalina (Ehrenberg 1832) Lee et al. 2004.</title>
        <authorList>
            <person name="Li Y."/>
            <person name="Wang T."/>
            <person name="Piao C.G."/>
            <person name="Wang L.F."/>
            <person name="Tian G.Z."/>
            <person name="Zhu T.H."/>
            <person name="Guo M.W."/>
        </authorList>
    </citation>
    <scope>NUCLEOTIDE SEQUENCE [LARGE SCALE GENOMIC DNA]</scope>
    <source>
        <strain evidence="6 7">2-bin</strain>
    </source>
</reference>
<comment type="caution">
    <text evidence="6">The sequence shown here is derived from an EMBL/GenBank/DDBJ whole genome shotgun (WGS) entry which is preliminary data.</text>
</comment>
<dbReference type="AlphaFoldDB" id="A0A4S8EZ32"/>
<dbReference type="GO" id="GO:0005524">
    <property type="term" value="F:ATP binding"/>
    <property type="evidence" value="ECO:0007669"/>
    <property type="project" value="UniProtKB-KW"/>
</dbReference>
<evidence type="ECO:0000256" key="3">
    <source>
        <dbReference type="ARBA" id="ARBA00022806"/>
    </source>
</evidence>
<protein>
    <submittedName>
        <fullName evidence="6">DNA helicase</fullName>
    </submittedName>
</protein>
<dbReference type="InterPro" id="IPR047187">
    <property type="entry name" value="SF1_C_Upf1"/>
</dbReference>
<keyword evidence="7" id="KW-1185">Reference proteome</keyword>
<evidence type="ECO:0000313" key="7">
    <source>
        <dbReference type="Proteomes" id="UP000308917"/>
    </source>
</evidence>
<dbReference type="Pfam" id="PF13087">
    <property type="entry name" value="AAA_12"/>
    <property type="match status" value="1"/>
</dbReference>
<sequence>MQAMNTLLNNLRQLVEDEQDAAHARLFETWESPLAEKLRKGITQGFNKLEKGPESGTLWVYPDESESRFREGDLLCLHQGQALEPLCRQVAFEYEEDDRWLIRSTHSETAWQDYQGGSCYADPDTLDLTGYYKQTLDDIATSAIGQDIVLPMLMGELELTFDENDMDQATCIARSEDFNAMQAEAVSWAHGAHHVACIQGPPGTGKTRVLGLIARMAVERGERILVTSHTHTAINNALNAIAKHHVPLIKIGRSTQCKGLDQNIAHVENFDDWDDRPTQPGQGYVIGATPFATCSARLAHTSFDTVIFDEASQITLTLALMAMRKAKRYIFIGDQQQLPPVLLTRSILDGQSHSVFARLTSNEADHLIMLNQTYRMNQWLAAWPSQTYYGGHLHAAGPNAQRQLQLRNMSDAWGPVLAADAPAVFIPNQDNHARSVNQQEAQWVAQLCHALIEAGLSSKDIGIVSPFRAQGRAIRTQLKRHLHPAQASALIADTVERMQGQEREVVILSLASGDRAFISMTAPFLFQPERINVSITRAKTKLIIMGPETIDPNDTDNPTLQQWMQQYQSLISQCKKVLL</sequence>
<dbReference type="InterPro" id="IPR050534">
    <property type="entry name" value="Coronavir_polyprotein_1ab"/>
</dbReference>
<dbReference type="Gene3D" id="3.40.50.300">
    <property type="entry name" value="P-loop containing nucleotide triphosphate hydrolases"/>
    <property type="match status" value="2"/>
</dbReference>